<comment type="caution">
    <text evidence="2">The sequence shown here is derived from an EMBL/GenBank/DDBJ whole genome shotgun (WGS) entry which is preliminary data.</text>
</comment>
<dbReference type="Pfam" id="PF10027">
    <property type="entry name" value="DUF2269"/>
    <property type="match status" value="1"/>
</dbReference>
<proteinExistence type="predicted"/>
<feature type="transmembrane region" description="Helical" evidence="1">
    <location>
        <begin position="48"/>
        <end position="68"/>
    </location>
</feature>
<protein>
    <submittedName>
        <fullName evidence="2">DUF2269 family protein</fullName>
    </submittedName>
</protein>
<organism evidence="2 3">
    <name type="scientific">Bacillus mesophilus</name>
    <dbReference type="NCBI Taxonomy" id="1808955"/>
    <lineage>
        <taxon>Bacteria</taxon>
        <taxon>Bacillati</taxon>
        <taxon>Bacillota</taxon>
        <taxon>Bacilli</taxon>
        <taxon>Bacillales</taxon>
        <taxon>Bacillaceae</taxon>
        <taxon>Bacillus</taxon>
    </lineage>
</organism>
<dbReference type="InterPro" id="IPR018729">
    <property type="entry name" value="DUF2269_transmembrane"/>
</dbReference>
<evidence type="ECO:0000313" key="3">
    <source>
        <dbReference type="Proteomes" id="UP000481043"/>
    </source>
</evidence>
<evidence type="ECO:0000256" key="1">
    <source>
        <dbReference type="SAM" id="Phobius"/>
    </source>
</evidence>
<reference evidence="2 3" key="1">
    <citation type="submission" date="2020-02" db="EMBL/GenBank/DDBJ databases">
        <title>Bacillus aquiflavi sp. nov., isolated from yellow water of strong flavor Chinese baijiu in Yibin region of China.</title>
        <authorList>
            <person name="Xie J."/>
        </authorList>
    </citation>
    <scope>NUCLEOTIDE SEQUENCE [LARGE SCALE GENOMIC DNA]</scope>
    <source>
        <strain evidence="2 3">SA4</strain>
    </source>
</reference>
<dbReference type="Proteomes" id="UP000481043">
    <property type="component" value="Unassembled WGS sequence"/>
</dbReference>
<dbReference type="EMBL" id="JAAIWM010000001">
    <property type="protein sequence ID" value="NEY70682.1"/>
    <property type="molecule type" value="Genomic_DNA"/>
</dbReference>
<gene>
    <name evidence="2" type="ORF">G4D63_02905</name>
</gene>
<accession>A0A6M0Q398</accession>
<sequence length="151" mass="16760">MLKVLVLIHVLSAIIGVGPTFFGHVLFRKNQNPEELRHSMKLSNYLTYFPKIGGTLAVLTGIVLVILGNYGTFLTLWLTGSLILYIAIQIVVIGVIDPRTKKLSTWVFAEENKTASVLPDLQKNELVSIGKLHSVATTLGVLIFFLMIWKP</sequence>
<dbReference type="AlphaFoldDB" id="A0A6M0Q398"/>
<keyword evidence="1" id="KW-1133">Transmembrane helix</keyword>
<feature type="transmembrane region" description="Helical" evidence="1">
    <location>
        <begin position="6"/>
        <end position="27"/>
    </location>
</feature>
<keyword evidence="1" id="KW-0812">Transmembrane</keyword>
<feature type="transmembrane region" description="Helical" evidence="1">
    <location>
        <begin position="132"/>
        <end position="149"/>
    </location>
</feature>
<dbReference type="RefSeq" id="WP_163177516.1">
    <property type="nucleotide sequence ID" value="NZ_JAAIWM010000001.1"/>
</dbReference>
<keyword evidence="3" id="KW-1185">Reference proteome</keyword>
<evidence type="ECO:0000313" key="2">
    <source>
        <dbReference type="EMBL" id="NEY70682.1"/>
    </source>
</evidence>
<name>A0A6M0Q398_9BACI</name>
<keyword evidence="1" id="KW-0472">Membrane</keyword>
<feature type="transmembrane region" description="Helical" evidence="1">
    <location>
        <begin position="74"/>
        <end position="96"/>
    </location>
</feature>